<organism evidence="3 4">
    <name type="scientific">Vigna unguiculata</name>
    <name type="common">Cowpea</name>
    <dbReference type="NCBI Taxonomy" id="3917"/>
    <lineage>
        <taxon>Eukaryota</taxon>
        <taxon>Viridiplantae</taxon>
        <taxon>Streptophyta</taxon>
        <taxon>Embryophyta</taxon>
        <taxon>Tracheophyta</taxon>
        <taxon>Spermatophyta</taxon>
        <taxon>Magnoliopsida</taxon>
        <taxon>eudicotyledons</taxon>
        <taxon>Gunneridae</taxon>
        <taxon>Pentapetalae</taxon>
        <taxon>rosids</taxon>
        <taxon>fabids</taxon>
        <taxon>Fabales</taxon>
        <taxon>Fabaceae</taxon>
        <taxon>Papilionoideae</taxon>
        <taxon>50 kb inversion clade</taxon>
        <taxon>NPAAA clade</taxon>
        <taxon>indigoferoid/millettioid clade</taxon>
        <taxon>Phaseoleae</taxon>
        <taxon>Vigna</taxon>
    </lineage>
</organism>
<comment type="function">
    <text evidence="1">Specifically recognizes and binds N6-methyladenosine (m6A)-containing RNAs, and regulates mRNA stability. M6A is a modification present at internal sites of mRNAs and some non-coding RNAs and plays a role in mRNA stability and processing.</text>
</comment>
<proteinExistence type="inferred from homology"/>
<keyword evidence="1" id="KW-0694">RNA-binding</keyword>
<dbReference type="GO" id="GO:0048024">
    <property type="term" value="P:regulation of mRNA splicing, via spliceosome"/>
    <property type="evidence" value="ECO:0007669"/>
    <property type="project" value="TreeGrafter"/>
</dbReference>
<dbReference type="EMBL" id="CP039348">
    <property type="protein sequence ID" value="QCD91612.1"/>
    <property type="molecule type" value="Genomic_DNA"/>
</dbReference>
<accession>A0A4D6LRR6</accession>
<evidence type="ECO:0000313" key="4">
    <source>
        <dbReference type="Proteomes" id="UP000501690"/>
    </source>
</evidence>
<dbReference type="GO" id="GO:0003729">
    <property type="term" value="F:mRNA binding"/>
    <property type="evidence" value="ECO:0007669"/>
    <property type="project" value="UniProtKB-UniRule"/>
</dbReference>
<keyword evidence="4" id="KW-1185">Reference proteome</keyword>
<sequence>MSSDSAKENVSVVDSSVTEWRNDIGNSDDPESSCYKFNENNNPIRTDIAEHSYSLIGHPTGIGVEKWNDIKYFIIKSLNRQNIDLSIKKGIWATQIMNERILEEAFHNSGCVILIFSVNMSGSFQGYAQMMSSIGKGRDNVWSEGIGKSNPWGRSFKVQWLRFNDLPFHKTLHLKNPLNDYKPVKISRDCQELSPDVGLALCELLDGKNDTNDLLTSSLRDDYSFKGRYVSTPSSMGNEDYKFSPFHMSWSMPLPYSSPFYQNQPVVNESRSTKQRVSGTMLTETLPITSSVSPQLSGIKRAHYSGHIPELPTKNDVSSQLDFWGVSPGCPLAGSTLTEDDFLDMSYEEYLEEVHSRGRKQLRTSEQPSLEDSSDIFSMDTTSPTICEYGNFLGKEALFLFSYSKDDMEVTCNCLKLGLDIEARINAIQFQGDFEACWQIVQSLD</sequence>
<dbReference type="GO" id="GO:1990247">
    <property type="term" value="F:N6-methyladenosine-containing RNA reader activity"/>
    <property type="evidence" value="ECO:0007669"/>
    <property type="project" value="UniProtKB-UniRule"/>
</dbReference>
<dbReference type="PANTHER" id="PTHR12357">
    <property type="entry name" value="YTH YT521-B HOMOLOGY DOMAIN-CONTAINING"/>
    <property type="match status" value="1"/>
</dbReference>
<protein>
    <recommendedName>
        <fullName evidence="1">YTH domain-containing family protein</fullName>
    </recommendedName>
</protein>
<dbReference type="GO" id="GO:0000398">
    <property type="term" value="P:mRNA splicing, via spliceosome"/>
    <property type="evidence" value="ECO:0007669"/>
    <property type="project" value="TreeGrafter"/>
</dbReference>
<dbReference type="GO" id="GO:0005654">
    <property type="term" value="C:nucleoplasm"/>
    <property type="evidence" value="ECO:0007669"/>
    <property type="project" value="TreeGrafter"/>
</dbReference>
<dbReference type="PROSITE" id="PS50882">
    <property type="entry name" value="YTH"/>
    <property type="match status" value="1"/>
</dbReference>
<dbReference type="InterPro" id="IPR007275">
    <property type="entry name" value="YTH_domain"/>
</dbReference>
<dbReference type="PANTHER" id="PTHR12357:SF3">
    <property type="entry name" value="YTH DOMAIN-CONTAINING PROTEIN 1"/>
    <property type="match status" value="1"/>
</dbReference>
<evidence type="ECO:0000256" key="1">
    <source>
        <dbReference type="RuleBase" id="RU369095"/>
    </source>
</evidence>
<dbReference type="CDD" id="cd21134">
    <property type="entry name" value="YTH"/>
    <property type="match status" value="1"/>
</dbReference>
<name>A0A4D6LRR6_VIGUN</name>
<dbReference type="AlphaFoldDB" id="A0A4D6LRR6"/>
<comment type="similarity">
    <text evidence="1">Belongs to the YTHDF family.</text>
</comment>
<dbReference type="Gene3D" id="3.10.590.10">
    <property type="entry name" value="ph1033 like domains"/>
    <property type="match status" value="1"/>
</dbReference>
<dbReference type="InterPro" id="IPR045168">
    <property type="entry name" value="YTH_prot"/>
</dbReference>
<dbReference type="Pfam" id="PF04146">
    <property type="entry name" value="YTH"/>
    <property type="match status" value="1"/>
</dbReference>
<evidence type="ECO:0000259" key="2">
    <source>
        <dbReference type="PROSITE" id="PS50882"/>
    </source>
</evidence>
<dbReference type="Proteomes" id="UP000501690">
    <property type="component" value="Linkage Group LG4"/>
</dbReference>
<evidence type="ECO:0000313" key="3">
    <source>
        <dbReference type="EMBL" id="QCD91612.1"/>
    </source>
</evidence>
<gene>
    <name evidence="3" type="ORF">DEO72_LG4g2578</name>
</gene>
<reference evidence="3 4" key="1">
    <citation type="submission" date="2019-04" db="EMBL/GenBank/DDBJ databases">
        <title>An improved genome assembly and genetic linkage map for asparagus bean, Vigna unguiculata ssp. sesquipedialis.</title>
        <authorList>
            <person name="Xia Q."/>
            <person name="Zhang R."/>
            <person name="Dong Y."/>
        </authorList>
    </citation>
    <scope>NUCLEOTIDE SEQUENCE [LARGE SCALE GENOMIC DNA]</scope>
    <source>
        <tissue evidence="3">Leaf</tissue>
    </source>
</reference>
<feature type="domain" description="YTH" evidence="2">
    <location>
        <begin position="70"/>
        <end position="205"/>
    </location>
</feature>